<keyword evidence="2" id="KW-1185">Reference proteome</keyword>
<feature type="non-terminal residue" evidence="1">
    <location>
        <position position="1"/>
    </location>
</feature>
<comment type="caution">
    <text evidence="1">The sequence shown here is derived from an EMBL/GenBank/DDBJ whole genome shotgun (WGS) entry which is preliminary data.</text>
</comment>
<accession>A0ABR3EKF3</accession>
<reference evidence="1 2" key="1">
    <citation type="submission" date="2024-02" db="EMBL/GenBank/DDBJ databases">
        <title>A draft genome for the cacao thread blight pathogen Marasmius crinis-equi.</title>
        <authorList>
            <person name="Cohen S.P."/>
            <person name="Baruah I.K."/>
            <person name="Amoako-Attah I."/>
            <person name="Bukari Y."/>
            <person name="Meinhardt L.W."/>
            <person name="Bailey B.A."/>
        </authorList>
    </citation>
    <scope>NUCLEOTIDE SEQUENCE [LARGE SCALE GENOMIC DNA]</scope>
    <source>
        <strain evidence="1 2">GH-76</strain>
    </source>
</reference>
<dbReference type="Proteomes" id="UP001465976">
    <property type="component" value="Unassembled WGS sequence"/>
</dbReference>
<dbReference type="EMBL" id="JBAHYK010003664">
    <property type="protein sequence ID" value="KAL0563315.1"/>
    <property type="molecule type" value="Genomic_DNA"/>
</dbReference>
<name>A0ABR3EKF3_9AGAR</name>
<sequence length="102" mass="11386">EFLDGACADHIEAIELMALDQRSTIWADINLQNLRRLNHIQVNYTVKMRLAEGDVEGAIAVASTASTAGKHVTVVIFGPDQDIWSSRVPKDSSRTEWLWFAC</sequence>
<gene>
    <name evidence="1" type="ORF">V5O48_018755</name>
</gene>
<evidence type="ECO:0000313" key="1">
    <source>
        <dbReference type="EMBL" id="KAL0563315.1"/>
    </source>
</evidence>
<organism evidence="1 2">
    <name type="scientific">Marasmius crinis-equi</name>
    <dbReference type="NCBI Taxonomy" id="585013"/>
    <lineage>
        <taxon>Eukaryota</taxon>
        <taxon>Fungi</taxon>
        <taxon>Dikarya</taxon>
        <taxon>Basidiomycota</taxon>
        <taxon>Agaricomycotina</taxon>
        <taxon>Agaricomycetes</taxon>
        <taxon>Agaricomycetidae</taxon>
        <taxon>Agaricales</taxon>
        <taxon>Marasmiineae</taxon>
        <taxon>Marasmiaceae</taxon>
        <taxon>Marasmius</taxon>
    </lineage>
</organism>
<protein>
    <submittedName>
        <fullName evidence="1">Uncharacterized protein</fullName>
    </submittedName>
</protein>
<evidence type="ECO:0000313" key="2">
    <source>
        <dbReference type="Proteomes" id="UP001465976"/>
    </source>
</evidence>
<proteinExistence type="predicted"/>